<comment type="similarity">
    <text evidence="4">Belongs to the methyl-accepting chemotaxis (MCP) protein family.</text>
</comment>
<evidence type="ECO:0000256" key="4">
    <source>
        <dbReference type="ARBA" id="ARBA00029447"/>
    </source>
</evidence>
<keyword evidence="9" id="KW-1185">Reference proteome</keyword>
<dbReference type="PANTHER" id="PTHR32089:SF112">
    <property type="entry name" value="LYSOZYME-LIKE PROTEIN-RELATED"/>
    <property type="match status" value="1"/>
</dbReference>
<organism evidence="8 9">
    <name type="scientific">Kiloniella antarctica</name>
    <dbReference type="NCBI Taxonomy" id="1550907"/>
    <lineage>
        <taxon>Bacteria</taxon>
        <taxon>Pseudomonadati</taxon>
        <taxon>Pseudomonadota</taxon>
        <taxon>Alphaproteobacteria</taxon>
        <taxon>Rhodospirillales</taxon>
        <taxon>Kiloniellaceae</taxon>
        <taxon>Kiloniella</taxon>
    </lineage>
</organism>
<evidence type="ECO:0000256" key="1">
    <source>
        <dbReference type="ARBA" id="ARBA00004429"/>
    </source>
</evidence>
<keyword evidence="3 5" id="KW-0807">Transducer</keyword>
<evidence type="ECO:0000259" key="6">
    <source>
        <dbReference type="PROSITE" id="PS50111"/>
    </source>
</evidence>
<keyword evidence="2" id="KW-1003">Cell membrane</keyword>
<evidence type="ECO:0000256" key="3">
    <source>
        <dbReference type="ARBA" id="ARBA00023224"/>
    </source>
</evidence>
<dbReference type="Gene3D" id="1.10.287.950">
    <property type="entry name" value="Methyl-accepting chemotaxis protein"/>
    <property type="match status" value="1"/>
</dbReference>
<dbReference type="InterPro" id="IPR004090">
    <property type="entry name" value="Chemotax_Me-accpt_rcpt"/>
</dbReference>
<reference evidence="9" key="1">
    <citation type="journal article" date="2019" name="Int. J. Syst. Evol. Microbiol.">
        <title>The Global Catalogue of Microorganisms (GCM) 10K type strain sequencing project: providing services to taxonomists for standard genome sequencing and annotation.</title>
        <authorList>
            <consortium name="The Broad Institute Genomics Platform"/>
            <consortium name="The Broad Institute Genome Sequencing Center for Infectious Disease"/>
            <person name="Wu L."/>
            <person name="Ma J."/>
        </authorList>
    </citation>
    <scope>NUCLEOTIDE SEQUENCE [LARGE SCALE GENOMIC DNA]</scope>
    <source>
        <strain evidence="9">CGMCC 4.7192</strain>
    </source>
</reference>
<name>A0ABW5BJ04_9PROT</name>
<dbReference type="Proteomes" id="UP001597294">
    <property type="component" value="Unassembled WGS sequence"/>
</dbReference>
<evidence type="ECO:0000259" key="7">
    <source>
        <dbReference type="PROSITE" id="PS50192"/>
    </source>
</evidence>
<dbReference type="EMBL" id="JBHUII010000004">
    <property type="protein sequence ID" value="MFD2206117.1"/>
    <property type="molecule type" value="Genomic_DNA"/>
</dbReference>
<gene>
    <name evidence="8" type="ORF">ACFSKO_10855</name>
</gene>
<proteinExistence type="inferred from homology"/>
<keyword evidence="2" id="KW-0472">Membrane</keyword>
<evidence type="ECO:0000256" key="2">
    <source>
        <dbReference type="ARBA" id="ARBA00022519"/>
    </source>
</evidence>
<dbReference type="PANTHER" id="PTHR32089">
    <property type="entry name" value="METHYL-ACCEPTING CHEMOTAXIS PROTEIN MCPB"/>
    <property type="match status" value="1"/>
</dbReference>
<dbReference type="PROSITE" id="PS50111">
    <property type="entry name" value="CHEMOTAXIS_TRANSDUC_2"/>
    <property type="match status" value="1"/>
</dbReference>
<protein>
    <submittedName>
        <fullName evidence="8">Methyl-accepting chemotaxis protein</fullName>
    </submittedName>
</protein>
<dbReference type="RefSeq" id="WP_380251381.1">
    <property type="nucleotide sequence ID" value="NZ_JBHUII010000004.1"/>
</dbReference>
<dbReference type="Pfam" id="PF00015">
    <property type="entry name" value="MCPsignal"/>
    <property type="match status" value="1"/>
</dbReference>
<sequence length="569" mass="60746">MEMMVADPGSDPLIQAERDAYAARRELHTLGDALQGEFEGTMSQAKEAGDAMQAASVATRQAIESVSSRAHDLENDANTATQNVDAVAAATEEMNASISLVGEHVSKTAEGAKGASAQARGATETIQTLARASERIGDVVKLIEGIAGQTNLLALNATIEAARAGDAGKGFAVVASEVKSLAQQTANATKDITNQVNEIQSVTAQVVDVIANISEVIGSVEDFSSEVADRVQEQVAAINEIGRNAQQAAISTRQVTESMSEVVSEVNHVADKTGEQEASANKMRELIEALNLRLQTAVNETNSSSTEALDRIPFDLSITVKKGEQEYPAELRNMSSLGGVLVGLKCDLAGGDRIDIDLPPLGAMSAVIKGTSSAGFQVEFETSAKQITSKFLKGHTAIDQPFIAKGIKSANRIGSRFSQAIDTGEISLDDLFDVEYQSVEGSNPQQHLTRYLAFTDKALPEIQEPVLDFDDRVGFCAAVDVNGFLPTHNLKYNNSQKADDPVWNAGNCRNRRIFTDRTGASAGANTENYLLQSYLRDMGGGNFVLMKDLSTPIMVKGRQWGNLRLGYAP</sequence>
<dbReference type="InterPro" id="IPR004089">
    <property type="entry name" value="MCPsignal_dom"/>
</dbReference>
<evidence type="ECO:0000313" key="9">
    <source>
        <dbReference type="Proteomes" id="UP001597294"/>
    </source>
</evidence>
<dbReference type="PRINTS" id="PR00260">
    <property type="entry name" value="CHEMTRNSDUCR"/>
</dbReference>
<comment type="caution">
    <text evidence="8">The sequence shown here is derived from an EMBL/GenBank/DDBJ whole genome shotgun (WGS) entry which is preliminary data.</text>
</comment>
<evidence type="ECO:0000313" key="8">
    <source>
        <dbReference type="EMBL" id="MFD2206117.1"/>
    </source>
</evidence>
<dbReference type="SMART" id="SM00283">
    <property type="entry name" value="MA"/>
    <property type="match status" value="1"/>
</dbReference>
<dbReference type="SUPFAM" id="SSF58104">
    <property type="entry name" value="Methyl-accepting chemotaxis protein (MCP) signaling domain"/>
    <property type="match status" value="1"/>
</dbReference>
<comment type="subcellular location">
    <subcellularLocation>
        <location evidence="1">Cell inner membrane</location>
        <topology evidence="1">Multi-pass membrane protein</topology>
    </subcellularLocation>
</comment>
<dbReference type="PROSITE" id="PS50192">
    <property type="entry name" value="T_SNARE"/>
    <property type="match status" value="1"/>
</dbReference>
<accession>A0ABW5BJ04</accession>
<feature type="domain" description="T-SNARE coiled-coil homology" evidence="7">
    <location>
        <begin position="200"/>
        <end position="262"/>
    </location>
</feature>
<keyword evidence="2" id="KW-0997">Cell inner membrane</keyword>
<evidence type="ECO:0000256" key="5">
    <source>
        <dbReference type="PROSITE-ProRule" id="PRU00284"/>
    </source>
</evidence>
<feature type="domain" description="Methyl-accepting transducer" evidence="6">
    <location>
        <begin position="55"/>
        <end position="270"/>
    </location>
</feature>
<dbReference type="InterPro" id="IPR000727">
    <property type="entry name" value="T_SNARE_dom"/>
</dbReference>